<feature type="transmembrane region" description="Helical" evidence="1">
    <location>
        <begin position="143"/>
        <end position="160"/>
    </location>
</feature>
<keyword evidence="1" id="KW-0472">Membrane</keyword>
<evidence type="ECO:0000313" key="4">
    <source>
        <dbReference type="Proteomes" id="UP001597046"/>
    </source>
</evidence>
<keyword evidence="1" id="KW-1133">Transmembrane helix</keyword>
<dbReference type="RefSeq" id="WP_386053837.1">
    <property type="nucleotide sequence ID" value="NZ_JBHTKH010000011.1"/>
</dbReference>
<name>A0ABW3MYM4_9MICO</name>
<feature type="transmembrane region" description="Helical" evidence="1">
    <location>
        <begin position="41"/>
        <end position="63"/>
    </location>
</feature>
<dbReference type="PANTHER" id="PTHR19372">
    <property type="entry name" value="SULFITE REDUCTASE"/>
    <property type="match status" value="1"/>
</dbReference>
<evidence type="ECO:0000313" key="3">
    <source>
        <dbReference type="EMBL" id="MFD1055803.1"/>
    </source>
</evidence>
<dbReference type="EMBL" id="JBHTKH010000011">
    <property type="protein sequence ID" value="MFD1055803.1"/>
    <property type="molecule type" value="Genomic_DNA"/>
</dbReference>
<protein>
    <submittedName>
        <fullName evidence="3">Molybdopterin-dependent oxidoreductase</fullName>
    </submittedName>
</protein>
<organism evidence="3 4">
    <name type="scientific">Terrabacter terrigena</name>
    <dbReference type="NCBI Taxonomy" id="574718"/>
    <lineage>
        <taxon>Bacteria</taxon>
        <taxon>Bacillati</taxon>
        <taxon>Actinomycetota</taxon>
        <taxon>Actinomycetes</taxon>
        <taxon>Micrococcales</taxon>
        <taxon>Intrasporangiaceae</taxon>
        <taxon>Terrabacter</taxon>
    </lineage>
</organism>
<dbReference type="Proteomes" id="UP001597046">
    <property type="component" value="Unassembled WGS sequence"/>
</dbReference>
<evidence type="ECO:0000259" key="2">
    <source>
        <dbReference type="Pfam" id="PF00174"/>
    </source>
</evidence>
<feature type="transmembrane region" description="Helical" evidence="1">
    <location>
        <begin position="75"/>
        <end position="97"/>
    </location>
</feature>
<keyword evidence="1" id="KW-0812">Transmembrane</keyword>
<dbReference type="Gene3D" id="3.90.420.10">
    <property type="entry name" value="Oxidoreductase, molybdopterin-binding domain"/>
    <property type="match status" value="1"/>
</dbReference>
<accession>A0ABW3MYM4</accession>
<proteinExistence type="predicted"/>
<feature type="transmembrane region" description="Helical" evidence="1">
    <location>
        <begin position="103"/>
        <end position="123"/>
    </location>
</feature>
<keyword evidence="4" id="KW-1185">Reference proteome</keyword>
<dbReference type="InterPro" id="IPR000572">
    <property type="entry name" value="OxRdtase_Mopterin-bd_dom"/>
</dbReference>
<sequence>MVVVASRPGRGTNLALLVLLAGSFVTGWVCFGVGVPSGSRAASVVHGALGLGIAVLAPWKSVIVRRGLRRRRRHTVAVVFALALTASLLAGIVHSTFGPARVAGVSALAAHVAFAVVAVPLGVGHVLRRPQRVRVSDLSRRTALKALAFGGTAALAYAALSSLTSVTGLPGGRRRETGSYEVGSGTPSALPVTQWFTDAVPEVDPAAYGLHVERPDQPTRRISYGELQAMAGTTRAAVIDCTGGWWSEQTWRGVRLDALLGPLGSGSIVVHSVTGYTRRFPAEDAANLVLATQMGGEPLSAGHGGPVRLVAPGRRGFWWVKWVDRVGVDAQPWWSQSPFPLQ</sequence>
<evidence type="ECO:0000256" key="1">
    <source>
        <dbReference type="SAM" id="Phobius"/>
    </source>
</evidence>
<comment type="caution">
    <text evidence="3">The sequence shown here is derived from an EMBL/GenBank/DDBJ whole genome shotgun (WGS) entry which is preliminary data.</text>
</comment>
<feature type="transmembrane region" description="Helical" evidence="1">
    <location>
        <begin position="12"/>
        <end position="35"/>
    </location>
</feature>
<gene>
    <name evidence="3" type="ORF">ACFQ2V_15925</name>
</gene>
<dbReference type="PANTHER" id="PTHR19372:SF7">
    <property type="entry name" value="SULFITE OXIDASE, MITOCHONDRIAL"/>
    <property type="match status" value="1"/>
</dbReference>
<dbReference type="InterPro" id="IPR036374">
    <property type="entry name" value="OxRdtase_Mopterin-bd_sf"/>
</dbReference>
<dbReference type="Pfam" id="PF00174">
    <property type="entry name" value="Oxidored_molyb"/>
    <property type="match status" value="1"/>
</dbReference>
<feature type="domain" description="Oxidoreductase molybdopterin-binding" evidence="2">
    <location>
        <begin position="199"/>
        <end position="332"/>
    </location>
</feature>
<reference evidence="4" key="1">
    <citation type="journal article" date="2019" name="Int. J. Syst. Evol. Microbiol.">
        <title>The Global Catalogue of Microorganisms (GCM) 10K type strain sequencing project: providing services to taxonomists for standard genome sequencing and annotation.</title>
        <authorList>
            <consortium name="The Broad Institute Genomics Platform"/>
            <consortium name="The Broad Institute Genome Sequencing Center for Infectious Disease"/>
            <person name="Wu L."/>
            <person name="Ma J."/>
        </authorList>
    </citation>
    <scope>NUCLEOTIDE SEQUENCE [LARGE SCALE GENOMIC DNA]</scope>
    <source>
        <strain evidence="4">CCUG 57508</strain>
    </source>
</reference>
<dbReference type="SUPFAM" id="SSF56524">
    <property type="entry name" value="Oxidoreductase molybdopterin-binding domain"/>
    <property type="match status" value="1"/>
</dbReference>